<proteinExistence type="inferred from homology"/>
<dbReference type="InterPro" id="IPR007269">
    <property type="entry name" value="ICMT_MeTrfase"/>
</dbReference>
<comment type="caution">
    <text evidence="7">The sequence shown here is derived from an EMBL/GenBank/DDBJ whole genome shotgun (WGS) entry which is preliminary data.</text>
</comment>
<dbReference type="GO" id="GO:0005789">
    <property type="term" value="C:endoplasmic reticulum membrane"/>
    <property type="evidence" value="ECO:0007669"/>
    <property type="project" value="UniProtKB-SubCell"/>
</dbReference>
<keyword evidence="3 5" id="KW-1133">Transmembrane helix</keyword>
<comment type="caution">
    <text evidence="5">Lacks conserved residue(s) required for the propagation of feature annotation.</text>
</comment>
<dbReference type="EMBL" id="JAACJP010000019">
    <property type="protein sequence ID" value="KAF5378614.1"/>
    <property type="molecule type" value="Genomic_DNA"/>
</dbReference>
<dbReference type="Gene3D" id="1.20.120.1630">
    <property type="match status" value="1"/>
</dbReference>
<evidence type="ECO:0000256" key="5">
    <source>
        <dbReference type="RuleBase" id="RU362022"/>
    </source>
</evidence>
<protein>
    <recommendedName>
        <fullName evidence="5">Protein-S-isoprenylcysteine O-methyltransferase</fullName>
        <ecNumber evidence="5">2.1.1.100</ecNumber>
    </recommendedName>
</protein>
<keyword evidence="5" id="KW-0949">S-adenosyl-L-methionine</keyword>
<evidence type="ECO:0000256" key="1">
    <source>
        <dbReference type="ARBA" id="ARBA00004141"/>
    </source>
</evidence>
<dbReference type="PANTHER" id="PTHR12714">
    <property type="entry name" value="PROTEIN-S ISOPRENYLCYSTEINE O-METHYLTRANSFERASE"/>
    <property type="match status" value="1"/>
</dbReference>
<comment type="subcellular location">
    <subcellularLocation>
        <location evidence="5">Endoplasmic reticulum membrane</location>
        <topology evidence="5">Multi-pass membrane protein</topology>
    </subcellularLocation>
    <subcellularLocation>
        <location evidence="1">Membrane</location>
        <topology evidence="1">Multi-pass membrane protein</topology>
    </subcellularLocation>
</comment>
<keyword evidence="4 5" id="KW-0472">Membrane</keyword>
<feature type="signal peptide" evidence="6">
    <location>
        <begin position="1"/>
        <end position="22"/>
    </location>
</feature>
<keyword evidence="5" id="KW-0808">Transferase</keyword>
<dbReference type="AlphaFoldDB" id="A0A8H5H8I0"/>
<dbReference type="GO" id="GO:0004671">
    <property type="term" value="F:protein C-terminal S-isoprenylcysteine carboxyl O-methyltransferase activity"/>
    <property type="evidence" value="ECO:0007669"/>
    <property type="project" value="UniProtKB-EC"/>
</dbReference>
<dbReference type="Proteomes" id="UP000565441">
    <property type="component" value="Unassembled WGS sequence"/>
</dbReference>
<dbReference type="EC" id="2.1.1.100" evidence="5"/>
<evidence type="ECO:0000256" key="2">
    <source>
        <dbReference type="ARBA" id="ARBA00022692"/>
    </source>
</evidence>
<evidence type="ECO:0000256" key="3">
    <source>
        <dbReference type="ARBA" id="ARBA00022989"/>
    </source>
</evidence>
<gene>
    <name evidence="7" type="ORF">D9615_007181</name>
</gene>
<dbReference type="OrthoDB" id="422086at2759"/>
<dbReference type="PANTHER" id="PTHR12714:SF9">
    <property type="entry name" value="PROTEIN-S-ISOPRENYLCYSTEINE O-METHYLTRANSFERASE"/>
    <property type="match status" value="1"/>
</dbReference>
<organism evidence="7 8">
    <name type="scientific">Tricholomella constricta</name>
    <dbReference type="NCBI Taxonomy" id="117010"/>
    <lineage>
        <taxon>Eukaryota</taxon>
        <taxon>Fungi</taxon>
        <taxon>Dikarya</taxon>
        <taxon>Basidiomycota</taxon>
        <taxon>Agaricomycotina</taxon>
        <taxon>Agaricomycetes</taxon>
        <taxon>Agaricomycetidae</taxon>
        <taxon>Agaricales</taxon>
        <taxon>Tricholomatineae</taxon>
        <taxon>Lyophyllaceae</taxon>
        <taxon>Tricholomella</taxon>
    </lineage>
</organism>
<comment type="similarity">
    <text evidence="5">Belongs to the class VI-like SAM-binding methyltransferase superfamily. Isoprenylcysteine carboxyl methyltransferase family.</text>
</comment>
<reference evidence="7 8" key="1">
    <citation type="journal article" date="2020" name="ISME J.">
        <title>Uncovering the hidden diversity of litter-decomposition mechanisms in mushroom-forming fungi.</title>
        <authorList>
            <person name="Floudas D."/>
            <person name="Bentzer J."/>
            <person name="Ahren D."/>
            <person name="Johansson T."/>
            <person name="Persson P."/>
            <person name="Tunlid A."/>
        </authorList>
    </citation>
    <scope>NUCLEOTIDE SEQUENCE [LARGE SCALE GENOMIC DNA]</scope>
    <source>
        <strain evidence="7 8">CBS 661.87</strain>
    </source>
</reference>
<dbReference type="Pfam" id="PF04140">
    <property type="entry name" value="ICMT"/>
    <property type="match status" value="1"/>
</dbReference>
<comment type="catalytic activity">
    <reaction evidence="5">
        <text>[protein]-C-terminal S-[(2E,6E)-farnesyl]-L-cysteine + S-adenosyl-L-methionine = [protein]-C-terminal S-[(2E,6E)-farnesyl]-L-cysteine methyl ester + S-adenosyl-L-homocysteine</text>
        <dbReference type="Rhea" id="RHEA:21672"/>
        <dbReference type="Rhea" id="RHEA-COMP:12125"/>
        <dbReference type="Rhea" id="RHEA-COMP:12126"/>
        <dbReference type="ChEBI" id="CHEBI:57856"/>
        <dbReference type="ChEBI" id="CHEBI:59789"/>
        <dbReference type="ChEBI" id="CHEBI:90510"/>
        <dbReference type="ChEBI" id="CHEBI:90511"/>
        <dbReference type="EC" id="2.1.1.100"/>
    </reaction>
</comment>
<keyword evidence="6" id="KW-0732">Signal</keyword>
<keyword evidence="5" id="KW-0256">Endoplasmic reticulum</keyword>
<dbReference type="GO" id="GO:0032259">
    <property type="term" value="P:methylation"/>
    <property type="evidence" value="ECO:0007669"/>
    <property type="project" value="UniProtKB-KW"/>
</dbReference>
<evidence type="ECO:0000256" key="6">
    <source>
        <dbReference type="SAM" id="SignalP"/>
    </source>
</evidence>
<accession>A0A8H5H8I0</accession>
<feature type="transmembrane region" description="Helical" evidence="5">
    <location>
        <begin position="56"/>
        <end position="74"/>
    </location>
</feature>
<feature type="chain" id="PRO_5033990065" description="Protein-S-isoprenylcysteine O-methyltransferase" evidence="6">
    <location>
        <begin position="23"/>
        <end position="237"/>
    </location>
</feature>
<keyword evidence="8" id="KW-1185">Reference proteome</keyword>
<evidence type="ECO:0000313" key="7">
    <source>
        <dbReference type="EMBL" id="KAF5378614.1"/>
    </source>
</evidence>
<evidence type="ECO:0000313" key="8">
    <source>
        <dbReference type="Proteomes" id="UP000565441"/>
    </source>
</evidence>
<sequence length="237" mass="25915">MSALIKLPCILAVSVALHVAHTSPSKSPSTEHTTIDGMFERVVQCGTSIIKLVKGIFWAIGVAEMAAIIVTMFQSSEIDPRIASALIKTGNAEDLYLTPLSTMGAMLVVTGALVRWKCYRTLKSLFTFEVSIRKDHTLVTSWPYSVVRHPGYSGMLAVHIGMYCWCGSRGSWLRESGILDTVGGKAVVICFATLEMGVLGGLLTRMPIEDAALKKEFGLQWDEWAQKVPYALIPSVY</sequence>
<keyword evidence="5" id="KW-0489">Methyltransferase</keyword>
<feature type="transmembrane region" description="Helical" evidence="5">
    <location>
        <begin position="95"/>
        <end position="116"/>
    </location>
</feature>
<evidence type="ECO:0000256" key="4">
    <source>
        <dbReference type="ARBA" id="ARBA00023136"/>
    </source>
</evidence>
<name>A0A8H5H8I0_9AGAR</name>
<keyword evidence="2 5" id="KW-0812">Transmembrane</keyword>